<dbReference type="PROSITE" id="PS51746">
    <property type="entry name" value="PPM_2"/>
    <property type="match status" value="1"/>
</dbReference>
<dbReference type="GO" id="GO:0004722">
    <property type="term" value="F:protein serine/threonine phosphatase activity"/>
    <property type="evidence" value="ECO:0007669"/>
    <property type="project" value="InterPro"/>
</dbReference>
<name>A0A972K1U4_9BACL</name>
<feature type="domain" description="PPM-type phosphatase" evidence="1">
    <location>
        <begin position="3"/>
        <end position="243"/>
    </location>
</feature>
<dbReference type="EMBL" id="WHOD01000070">
    <property type="protein sequence ID" value="NOU95215.1"/>
    <property type="molecule type" value="Genomic_DNA"/>
</dbReference>
<dbReference type="CDD" id="cd00143">
    <property type="entry name" value="PP2Cc"/>
    <property type="match status" value="1"/>
</dbReference>
<dbReference type="InterPro" id="IPR036457">
    <property type="entry name" value="PPM-type-like_dom_sf"/>
</dbReference>
<accession>A0A972K1U4</accession>
<dbReference type="AlphaFoldDB" id="A0A972K1U4"/>
<dbReference type="InterPro" id="IPR001932">
    <property type="entry name" value="PPM-type_phosphatase-like_dom"/>
</dbReference>
<gene>
    <name evidence="2" type="ORF">GC093_18590</name>
</gene>
<dbReference type="Gene3D" id="3.60.40.10">
    <property type="entry name" value="PPM-type phosphatase domain"/>
    <property type="match status" value="1"/>
</dbReference>
<keyword evidence="3" id="KW-1185">Reference proteome</keyword>
<dbReference type="SMART" id="SM00332">
    <property type="entry name" value="PP2Cc"/>
    <property type="match status" value="1"/>
</dbReference>
<sequence length="259" mass="27916">MIKTASQTDIGRVRMVNEDRAIVQENLNGFVLAIVADGMGGHQAGDIASQMAVDVIYSELQAIPESPSVEERRTLLKSAVELANERIFAFAAERESYHGMGTTVVAVLADENSVVVGHIGDSRAYQINVQGIEQLTEDHSLVNELVKSGQITREEAGNHPRRNVLTRALGTEATIEVDIRDLAWNQGDILLLCSDGLSSLVSPDQLLAVVNGDGLMESKAQRLVNEALEAGGDDNITLVLVSNGLSDSEKNAHFDGEER</sequence>
<organism evidence="2 3">
    <name type="scientific">Paenibacillus foliorum</name>
    <dbReference type="NCBI Taxonomy" id="2654974"/>
    <lineage>
        <taxon>Bacteria</taxon>
        <taxon>Bacillati</taxon>
        <taxon>Bacillota</taxon>
        <taxon>Bacilli</taxon>
        <taxon>Bacillales</taxon>
        <taxon>Paenibacillaceae</taxon>
        <taxon>Paenibacillus</taxon>
    </lineage>
</organism>
<proteinExistence type="predicted"/>
<protein>
    <submittedName>
        <fullName evidence="2">Stp1/IreP family PP2C-type Ser/Thr phosphatase</fullName>
    </submittedName>
</protein>
<dbReference type="RefSeq" id="WP_171653430.1">
    <property type="nucleotide sequence ID" value="NZ_WHOD01000070.1"/>
</dbReference>
<dbReference type="InterPro" id="IPR015655">
    <property type="entry name" value="PP2C"/>
</dbReference>
<dbReference type="NCBIfam" id="NF033484">
    <property type="entry name" value="Stp1_PP2C_phos"/>
    <property type="match status" value="1"/>
</dbReference>
<evidence type="ECO:0000313" key="2">
    <source>
        <dbReference type="EMBL" id="NOU95215.1"/>
    </source>
</evidence>
<evidence type="ECO:0000259" key="1">
    <source>
        <dbReference type="PROSITE" id="PS51746"/>
    </source>
</evidence>
<dbReference type="SUPFAM" id="SSF81606">
    <property type="entry name" value="PP2C-like"/>
    <property type="match status" value="1"/>
</dbReference>
<dbReference type="Pfam" id="PF13672">
    <property type="entry name" value="PP2C_2"/>
    <property type="match status" value="1"/>
</dbReference>
<comment type="caution">
    <text evidence="2">The sequence shown here is derived from an EMBL/GenBank/DDBJ whole genome shotgun (WGS) entry which is preliminary data.</text>
</comment>
<dbReference type="Proteomes" id="UP000641588">
    <property type="component" value="Unassembled WGS sequence"/>
</dbReference>
<reference evidence="2" key="1">
    <citation type="submission" date="2019-10" db="EMBL/GenBank/DDBJ databases">
        <title>Description of Paenibacillus glebae sp. nov.</title>
        <authorList>
            <person name="Carlier A."/>
            <person name="Qi S."/>
        </authorList>
    </citation>
    <scope>NUCLEOTIDE SEQUENCE</scope>
    <source>
        <strain evidence="2">LMG 31456</strain>
    </source>
</reference>
<dbReference type="SMART" id="SM00331">
    <property type="entry name" value="PP2C_SIG"/>
    <property type="match status" value="1"/>
</dbReference>
<evidence type="ECO:0000313" key="3">
    <source>
        <dbReference type="Proteomes" id="UP000641588"/>
    </source>
</evidence>
<dbReference type="PANTHER" id="PTHR47992">
    <property type="entry name" value="PROTEIN PHOSPHATASE"/>
    <property type="match status" value="1"/>
</dbReference>